<dbReference type="EMBL" id="CM055098">
    <property type="protein sequence ID" value="KAJ7548679.1"/>
    <property type="molecule type" value="Genomic_DNA"/>
</dbReference>
<proteinExistence type="predicted"/>
<dbReference type="Proteomes" id="UP001162992">
    <property type="component" value="Chromosome 7"/>
</dbReference>
<name>A0ACC2D3G0_DIPCM</name>
<organism evidence="1 2">
    <name type="scientific">Diphasiastrum complanatum</name>
    <name type="common">Issler's clubmoss</name>
    <name type="synonym">Lycopodium complanatum</name>
    <dbReference type="NCBI Taxonomy" id="34168"/>
    <lineage>
        <taxon>Eukaryota</taxon>
        <taxon>Viridiplantae</taxon>
        <taxon>Streptophyta</taxon>
        <taxon>Embryophyta</taxon>
        <taxon>Tracheophyta</taxon>
        <taxon>Lycopodiopsida</taxon>
        <taxon>Lycopodiales</taxon>
        <taxon>Lycopodiaceae</taxon>
        <taxon>Lycopodioideae</taxon>
        <taxon>Diphasiastrum</taxon>
    </lineage>
</organism>
<protein>
    <submittedName>
        <fullName evidence="1">Uncharacterized protein</fullName>
    </submittedName>
</protein>
<gene>
    <name evidence="1" type="ORF">O6H91_07G022000</name>
</gene>
<reference evidence="2" key="1">
    <citation type="journal article" date="2024" name="Proc. Natl. Acad. Sci. U.S.A.">
        <title>Extraordinary preservation of gene collinearity over three hundred million years revealed in homosporous lycophytes.</title>
        <authorList>
            <person name="Li C."/>
            <person name="Wickell D."/>
            <person name="Kuo L.Y."/>
            <person name="Chen X."/>
            <person name="Nie B."/>
            <person name="Liao X."/>
            <person name="Peng D."/>
            <person name="Ji J."/>
            <person name="Jenkins J."/>
            <person name="Williams M."/>
            <person name="Shu S."/>
            <person name="Plott C."/>
            <person name="Barry K."/>
            <person name="Rajasekar S."/>
            <person name="Grimwood J."/>
            <person name="Han X."/>
            <person name="Sun S."/>
            <person name="Hou Z."/>
            <person name="He W."/>
            <person name="Dai G."/>
            <person name="Sun C."/>
            <person name="Schmutz J."/>
            <person name="Leebens-Mack J.H."/>
            <person name="Li F.W."/>
            <person name="Wang L."/>
        </authorList>
    </citation>
    <scope>NUCLEOTIDE SEQUENCE [LARGE SCALE GENOMIC DNA]</scope>
    <source>
        <strain evidence="2">cv. PW_Plant_1</strain>
    </source>
</reference>
<evidence type="ECO:0000313" key="1">
    <source>
        <dbReference type="EMBL" id="KAJ7548679.1"/>
    </source>
</evidence>
<comment type="caution">
    <text evidence="1">The sequence shown here is derived from an EMBL/GenBank/DDBJ whole genome shotgun (WGS) entry which is preliminary data.</text>
</comment>
<accession>A0ACC2D3G0</accession>
<keyword evidence="2" id="KW-1185">Reference proteome</keyword>
<sequence length="168" mass="19340">MQYFRSAKKRRSNHRSVGKSFVCIGHFERFVASRVALIWSYNELQRAFSAHPPLSGQRFSAALVSHSTTYIGTVFDFWTVFGIKLYAFCIDISAIYCPLFAGKIFKLLLVWSALSFGIEYGFIFAQNSTQQSYAPIGMRCSYALKIDFSYMIYRLPLNVFFFSQSFVI</sequence>
<evidence type="ECO:0000313" key="2">
    <source>
        <dbReference type="Proteomes" id="UP001162992"/>
    </source>
</evidence>